<keyword evidence="2" id="KW-1185">Reference proteome</keyword>
<dbReference type="Proteomes" id="UP001165960">
    <property type="component" value="Unassembled WGS sequence"/>
</dbReference>
<sequence>MNSRNMRLDCQILVALSAVGTLPLQRRTFHKQKLMQMLGLTTNNNNNNANNNNIILDARGGQGSSSSSAAAGGGSGANGGSAGNAGTQIINEYQSNPYQAGYSGAYNGAYGAAQQYQNQYHNQYQYGGYYGCYPGSPDPACNPYYQPYSQCYPGSPDPACAYQGYSSGVCYEGSPDPACAANPYAAPAVPEPAPAPEPAPVAAPAAEPAPAPAAAPAAEPVPAPAGTPPAESAPPADPAPAATPSTEPAPPADPAPAATPPTESAPPANPAPAATSPAESTPPAAPAATEPAPGITPGAEVPSFSSPTNPEPTPAIPATEPSSATSPVYDPSLSSAAAADSASATSAGTGSVVNDASTSNSSTDTASSAVDSANPATENSTPDTEVKDASASKSGAYFAPTAAESPAQVAASGELVANTSASPSEIPGMSNLSGQPQSYYRAPPDNNIPAVNSILPSQELDDSDDSELEKITEKASIYRSLPEEFEESSVSSGPALMEPTPEKYDESSVTSGVAMMEPQAMLTGAKLRRSANTNSGSHQSKPSGTMGRGHSATNDHGDYDASSDQGDESFSMSVPHSSAGGTGRSATSSKNIPREPNSAQSTGSASQKGSAESSPSHQASFSREPQIVAGSRNPQGPGQKASAVSSNTPGKGFSMSAAQSHGNKRAPRKATSAFQKSDEEIQLSPKRQPYKPSLGSPEASGKGSSGSSAKSTSSGSHVTSNAPTKTLSTFQNHENEVLTRPRRPSNQASSMSNGFKAPTSSSQGFEDDYIPSTQKKSIQKQSPGSPTASHKPPSFQEFDDGKLARPRRPSNQGFSMKKDFKSKTPPHQDPEYDEVIMQPNKPQQKISTAFHKASPFFQEVDNEAVQTVPRRPPNKVSTGPSMTTGVHSKATSFQGFDEVPMRPKSSSQKLAPGASGKGSSSPHGSSQEVLMKPNKKVPSGTPTLAKKFGSMSSSFEEESDIDLFTRPSPKSSPRRGPSMAGTTNSRIPSSRVSLGSGATKKPYINTSGGSQQGSGSRPSRVVKSTVATSSQSSSRNGRTNQSSQPSTNFKTSGHDSAMTGMDDDDSFQESSTRGSSMKKLSRSQASSHGSAMAGMDYDDSFQESSTRGSSMNKPSGSHQSSQSFDSESQASYSASQDIGLASGLQSSFRGGLSVLGNVASFFGLQPGREEVPSVSISSPHMESHDE</sequence>
<comment type="caution">
    <text evidence="1">The sequence shown here is derived from an EMBL/GenBank/DDBJ whole genome shotgun (WGS) entry which is preliminary data.</text>
</comment>
<reference evidence="1" key="1">
    <citation type="submission" date="2022-04" db="EMBL/GenBank/DDBJ databases">
        <title>Genome of the entomopathogenic fungus Entomophthora muscae.</title>
        <authorList>
            <person name="Elya C."/>
            <person name="Lovett B.R."/>
            <person name="Lee E."/>
            <person name="Macias A.M."/>
            <person name="Hajek A.E."/>
            <person name="De Bivort B.L."/>
            <person name="Kasson M.T."/>
            <person name="De Fine Licht H.H."/>
            <person name="Stajich J.E."/>
        </authorList>
    </citation>
    <scope>NUCLEOTIDE SEQUENCE</scope>
    <source>
        <strain evidence="1">Berkeley</strain>
    </source>
</reference>
<accession>A0ACC2SE74</accession>
<evidence type="ECO:0000313" key="2">
    <source>
        <dbReference type="Proteomes" id="UP001165960"/>
    </source>
</evidence>
<gene>
    <name evidence="1" type="ORF">DSO57_1028978</name>
</gene>
<dbReference type="EMBL" id="QTSX02005158">
    <property type="protein sequence ID" value="KAJ9060612.1"/>
    <property type="molecule type" value="Genomic_DNA"/>
</dbReference>
<protein>
    <submittedName>
        <fullName evidence="1">Uncharacterized protein</fullName>
    </submittedName>
</protein>
<proteinExistence type="predicted"/>
<evidence type="ECO:0000313" key="1">
    <source>
        <dbReference type="EMBL" id="KAJ9060612.1"/>
    </source>
</evidence>
<organism evidence="1 2">
    <name type="scientific">Entomophthora muscae</name>
    <dbReference type="NCBI Taxonomy" id="34485"/>
    <lineage>
        <taxon>Eukaryota</taxon>
        <taxon>Fungi</taxon>
        <taxon>Fungi incertae sedis</taxon>
        <taxon>Zoopagomycota</taxon>
        <taxon>Entomophthoromycotina</taxon>
        <taxon>Entomophthoromycetes</taxon>
        <taxon>Entomophthorales</taxon>
        <taxon>Entomophthoraceae</taxon>
        <taxon>Entomophthora</taxon>
    </lineage>
</organism>
<name>A0ACC2SE74_9FUNG</name>